<dbReference type="SMART" id="SM00530">
    <property type="entry name" value="HTH_XRE"/>
    <property type="match status" value="1"/>
</dbReference>
<dbReference type="GO" id="GO:0003700">
    <property type="term" value="F:DNA-binding transcription factor activity"/>
    <property type="evidence" value="ECO:0007669"/>
    <property type="project" value="TreeGrafter"/>
</dbReference>
<evidence type="ECO:0000256" key="3">
    <source>
        <dbReference type="ARBA" id="ARBA00023163"/>
    </source>
</evidence>
<proteinExistence type="predicted"/>
<dbReference type="EMBL" id="QFBC01000011">
    <property type="protein sequence ID" value="PWE54333.1"/>
    <property type="molecule type" value="Genomic_DNA"/>
</dbReference>
<dbReference type="OrthoDB" id="9810578at2"/>
<gene>
    <name evidence="5" type="ORF">DEM27_21805</name>
</gene>
<feature type="domain" description="HTH cro/C1-type" evidence="4">
    <location>
        <begin position="21"/>
        <end position="75"/>
    </location>
</feature>
<dbReference type="GO" id="GO:0003677">
    <property type="term" value="F:DNA binding"/>
    <property type="evidence" value="ECO:0007669"/>
    <property type="project" value="UniProtKB-KW"/>
</dbReference>
<dbReference type="InterPro" id="IPR014710">
    <property type="entry name" value="RmlC-like_jellyroll"/>
</dbReference>
<dbReference type="Gene3D" id="2.60.120.10">
    <property type="entry name" value="Jelly Rolls"/>
    <property type="match status" value="1"/>
</dbReference>
<keyword evidence="1" id="KW-0805">Transcription regulation</keyword>
<evidence type="ECO:0000256" key="2">
    <source>
        <dbReference type="ARBA" id="ARBA00023125"/>
    </source>
</evidence>
<dbReference type="Proteomes" id="UP000245252">
    <property type="component" value="Unassembled WGS sequence"/>
</dbReference>
<dbReference type="PANTHER" id="PTHR46797:SF23">
    <property type="entry name" value="HTH-TYPE TRANSCRIPTIONAL REGULATOR SUTR"/>
    <property type="match status" value="1"/>
</dbReference>
<reference evidence="5 6" key="1">
    <citation type="submission" date="2018-05" db="EMBL/GenBank/DDBJ databases">
        <title>The draft genome of strain NS-104.</title>
        <authorList>
            <person name="Hang P."/>
            <person name="Jiang J."/>
        </authorList>
    </citation>
    <scope>NUCLEOTIDE SEQUENCE [LARGE SCALE GENOMIC DNA]</scope>
    <source>
        <strain evidence="5 6">NS-104</strain>
    </source>
</reference>
<keyword evidence="2" id="KW-0238">DNA-binding</keyword>
<dbReference type="InterPro" id="IPR010982">
    <property type="entry name" value="Lambda_DNA-bd_dom_sf"/>
</dbReference>
<dbReference type="InterPro" id="IPR050807">
    <property type="entry name" value="TransReg_Diox_bact_type"/>
</dbReference>
<comment type="caution">
    <text evidence="5">The sequence shown here is derived from an EMBL/GenBank/DDBJ whole genome shotgun (WGS) entry which is preliminary data.</text>
</comment>
<sequence length="189" mass="20475">MSNILRSQVRSDVLAHVSGNLKRLRLDAGLSQTALARASGISRRMIVAVEGGDANISLSSLDKLASAIGVGFVDLVRDPERGSHAAIQQVTWRGERPESQALLLASTPASSEVQMWAWTLGPGDRYDAEPDPEGWQEMLFVTGGVLTLELSGVSRDFPAGTFTVFNSSQPYAYLNLRDDILTFLRNVVS</sequence>
<accession>A0A2U2DM09</accession>
<dbReference type="InterPro" id="IPR011051">
    <property type="entry name" value="RmlC_Cupin_sf"/>
</dbReference>
<dbReference type="PROSITE" id="PS50943">
    <property type="entry name" value="HTH_CROC1"/>
    <property type="match status" value="1"/>
</dbReference>
<dbReference type="CDD" id="cd02209">
    <property type="entry name" value="cupin_XRE_C"/>
    <property type="match status" value="1"/>
</dbReference>
<name>A0A2U2DM09_9HYPH</name>
<evidence type="ECO:0000259" key="4">
    <source>
        <dbReference type="PROSITE" id="PS50943"/>
    </source>
</evidence>
<dbReference type="Pfam" id="PF01381">
    <property type="entry name" value="HTH_3"/>
    <property type="match status" value="1"/>
</dbReference>
<organism evidence="5 6">
    <name type="scientific">Metarhizobium album</name>
    <dbReference type="NCBI Taxonomy" id="2182425"/>
    <lineage>
        <taxon>Bacteria</taxon>
        <taxon>Pseudomonadati</taxon>
        <taxon>Pseudomonadota</taxon>
        <taxon>Alphaproteobacteria</taxon>
        <taxon>Hyphomicrobiales</taxon>
        <taxon>Rhizobiaceae</taxon>
        <taxon>Metarhizobium</taxon>
    </lineage>
</organism>
<keyword evidence="3" id="KW-0804">Transcription</keyword>
<dbReference type="CDD" id="cd00093">
    <property type="entry name" value="HTH_XRE"/>
    <property type="match status" value="1"/>
</dbReference>
<dbReference type="SUPFAM" id="SSF47413">
    <property type="entry name" value="lambda repressor-like DNA-binding domains"/>
    <property type="match status" value="1"/>
</dbReference>
<protein>
    <submittedName>
        <fullName evidence="5">Cro/Cl family transcriptional regulator</fullName>
    </submittedName>
</protein>
<dbReference type="PANTHER" id="PTHR46797">
    <property type="entry name" value="HTH-TYPE TRANSCRIPTIONAL REGULATOR"/>
    <property type="match status" value="1"/>
</dbReference>
<evidence type="ECO:0000313" key="6">
    <source>
        <dbReference type="Proteomes" id="UP000245252"/>
    </source>
</evidence>
<dbReference type="AlphaFoldDB" id="A0A2U2DM09"/>
<dbReference type="GO" id="GO:0005829">
    <property type="term" value="C:cytosol"/>
    <property type="evidence" value="ECO:0007669"/>
    <property type="project" value="TreeGrafter"/>
</dbReference>
<evidence type="ECO:0000256" key="1">
    <source>
        <dbReference type="ARBA" id="ARBA00023015"/>
    </source>
</evidence>
<dbReference type="InterPro" id="IPR001387">
    <property type="entry name" value="Cro/C1-type_HTH"/>
</dbReference>
<evidence type="ECO:0000313" key="5">
    <source>
        <dbReference type="EMBL" id="PWE54333.1"/>
    </source>
</evidence>
<keyword evidence="6" id="KW-1185">Reference proteome</keyword>
<dbReference type="SUPFAM" id="SSF51182">
    <property type="entry name" value="RmlC-like cupins"/>
    <property type="match status" value="1"/>
</dbReference>
<dbReference type="Gene3D" id="1.10.260.40">
    <property type="entry name" value="lambda repressor-like DNA-binding domains"/>
    <property type="match status" value="1"/>
</dbReference>